<evidence type="ECO:0000256" key="5">
    <source>
        <dbReference type="ARBA" id="ARBA00022989"/>
    </source>
</evidence>
<evidence type="ECO:0000256" key="3">
    <source>
        <dbReference type="ARBA" id="ARBA00022475"/>
    </source>
</evidence>
<name>A0A6G7PVC3_9BACT</name>
<feature type="transmembrane region" description="Helical" evidence="7">
    <location>
        <begin position="84"/>
        <end position="106"/>
    </location>
</feature>
<organism evidence="8 9">
    <name type="scientific">Thermosulfuriphilus ammonigenes</name>
    <dbReference type="NCBI Taxonomy" id="1936021"/>
    <lineage>
        <taxon>Bacteria</taxon>
        <taxon>Pseudomonadati</taxon>
        <taxon>Thermodesulfobacteriota</taxon>
        <taxon>Thermodesulfobacteria</taxon>
        <taxon>Thermodesulfobacteriales</taxon>
        <taxon>Thermodesulfobacteriaceae</taxon>
        <taxon>Thermosulfuriphilus</taxon>
    </lineage>
</organism>
<dbReference type="GO" id="GO:0055085">
    <property type="term" value="P:transmembrane transport"/>
    <property type="evidence" value="ECO:0007669"/>
    <property type="project" value="InterPro"/>
</dbReference>
<reference evidence="8 9" key="1">
    <citation type="submission" date="2020-02" db="EMBL/GenBank/DDBJ databases">
        <title>Genome analysis of Thermosulfuriphilus ammonigenes ST65T, an anaerobic thermophilic chemolithoautotrophic bacterium isolated from a deep-sea hydrothermal vent.</title>
        <authorList>
            <person name="Slobodkina G."/>
            <person name="Allioux M."/>
            <person name="Merkel A."/>
            <person name="Alain K."/>
            <person name="Jebbar M."/>
            <person name="Slobodkin A."/>
        </authorList>
    </citation>
    <scope>NUCLEOTIDE SEQUENCE [LARGE SCALE GENOMIC DNA]</scope>
    <source>
        <strain evidence="8 9">ST65</strain>
    </source>
</reference>
<dbReference type="RefSeq" id="WP_166031852.1">
    <property type="nucleotide sequence ID" value="NZ_CP048877.1"/>
</dbReference>
<proteinExistence type="inferred from homology"/>
<dbReference type="SUPFAM" id="SSF161098">
    <property type="entry name" value="MetI-like"/>
    <property type="match status" value="1"/>
</dbReference>
<evidence type="ECO:0000313" key="9">
    <source>
        <dbReference type="Proteomes" id="UP000502179"/>
    </source>
</evidence>
<dbReference type="CDD" id="cd06261">
    <property type="entry name" value="TM_PBP2"/>
    <property type="match status" value="1"/>
</dbReference>
<dbReference type="Pfam" id="PF00528">
    <property type="entry name" value="BPD_transp_1"/>
    <property type="match status" value="1"/>
</dbReference>
<keyword evidence="4 7" id="KW-0812">Transmembrane</keyword>
<evidence type="ECO:0000313" key="8">
    <source>
        <dbReference type="EMBL" id="QIJ71634.1"/>
    </source>
</evidence>
<dbReference type="KEGG" id="tav:G4V39_04810"/>
<dbReference type="Proteomes" id="UP000502179">
    <property type="component" value="Chromosome"/>
</dbReference>
<evidence type="ECO:0000256" key="2">
    <source>
        <dbReference type="ARBA" id="ARBA00022448"/>
    </source>
</evidence>
<evidence type="ECO:0000256" key="7">
    <source>
        <dbReference type="RuleBase" id="RU363032"/>
    </source>
</evidence>
<keyword evidence="9" id="KW-1185">Reference proteome</keyword>
<dbReference type="PANTHER" id="PTHR30183">
    <property type="entry name" value="MOLYBDENUM TRANSPORT SYSTEM PERMEASE PROTEIN MODB"/>
    <property type="match status" value="1"/>
</dbReference>
<sequence>MTLRLTARILALLGLMVLLGPLIYLFISAGTSTVAAFKDIEVRRALEVTFLGGALATLASLITGVPLAYFLARYRNLLTDFLEGVINLTVAIPHVAVGIMLLLALGPASPLGGALARWGLYLADSFPAVVLAMWYVGFPYLVAAATVGFRQVPEELELVAINLGASRLYAWRKVIFPLAAPAIFRGAVLSFARAISEMGSLLILAYHPRVITILILERFQEEGLKAAQGITALGLLINLGLFFSIFWGLRKIYGSSQT</sequence>
<dbReference type="PROSITE" id="PS50928">
    <property type="entry name" value="ABC_TM1"/>
    <property type="match status" value="1"/>
</dbReference>
<keyword evidence="5 7" id="KW-1133">Transmembrane helix</keyword>
<feature type="transmembrane region" description="Helical" evidence="7">
    <location>
        <begin position="229"/>
        <end position="249"/>
    </location>
</feature>
<evidence type="ECO:0000256" key="1">
    <source>
        <dbReference type="ARBA" id="ARBA00004651"/>
    </source>
</evidence>
<accession>A0A6G7PVC3</accession>
<feature type="transmembrane region" description="Helical" evidence="7">
    <location>
        <begin position="170"/>
        <end position="192"/>
    </location>
</feature>
<dbReference type="Gene3D" id="1.10.3720.10">
    <property type="entry name" value="MetI-like"/>
    <property type="match status" value="1"/>
</dbReference>
<feature type="transmembrane region" description="Helical" evidence="7">
    <location>
        <begin position="50"/>
        <end position="72"/>
    </location>
</feature>
<keyword evidence="3" id="KW-1003">Cell membrane</keyword>
<dbReference type="InterPro" id="IPR035906">
    <property type="entry name" value="MetI-like_sf"/>
</dbReference>
<dbReference type="PANTHER" id="PTHR30183:SF3">
    <property type="entry name" value="MOLYBDENUM TRANSPORT SYSTEM PERMEASE PROTEIN MODB"/>
    <property type="match status" value="1"/>
</dbReference>
<keyword evidence="2 7" id="KW-0813">Transport</keyword>
<keyword evidence="6 7" id="KW-0472">Membrane</keyword>
<gene>
    <name evidence="8" type="ORF">G4V39_04810</name>
</gene>
<protein>
    <submittedName>
        <fullName evidence="8">ABC transporter permease</fullName>
    </submittedName>
</protein>
<evidence type="ECO:0000256" key="6">
    <source>
        <dbReference type="ARBA" id="ARBA00023136"/>
    </source>
</evidence>
<dbReference type="InterPro" id="IPR000515">
    <property type="entry name" value="MetI-like"/>
</dbReference>
<dbReference type="GO" id="GO:0005886">
    <property type="term" value="C:plasma membrane"/>
    <property type="evidence" value="ECO:0007669"/>
    <property type="project" value="UniProtKB-SubCell"/>
</dbReference>
<comment type="similarity">
    <text evidence="7">Belongs to the binding-protein-dependent transport system permease family.</text>
</comment>
<evidence type="ECO:0000256" key="4">
    <source>
        <dbReference type="ARBA" id="ARBA00022692"/>
    </source>
</evidence>
<dbReference type="EMBL" id="CP048877">
    <property type="protein sequence ID" value="QIJ71634.1"/>
    <property type="molecule type" value="Genomic_DNA"/>
</dbReference>
<dbReference type="AlphaFoldDB" id="A0A6G7PVC3"/>
<feature type="transmembrane region" description="Helical" evidence="7">
    <location>
        <begin position="9"/>
        <end position="30"/>
    </location>
</feature>
<feature type="transmembrane region" description="Helical" evidence="7">
    <location>
        <begin position="126"/>
        <end position="149"/>
    </location>
</feature>
<comment type="subcellular location">
    <subcellularLocation>
        <location evidence="1 7">Cell membrane</location>
        <topology evidence="1 7">Multi-pass membrane protein</topology>
    </subcellularLocation>
</comment>